<reference evidence="3 4" key="1">
    <citation type="submission" date="2018-09" db="EMBL/GenBank/DDBJ databases">
        <title>Metagenome Assembled Genomes from an Advanced Water Purification Facility.</title>
        <authorList>
            <person name="Stamps B.W."/>
            <person name="Spear J.R."/>
        </authorList>
    </citation>
    <scope>NUCLEOTIDE SEQUENCE [LARGE SCALE GENOMIC DNA]</scope>
    <source>
        <strain evidence="3">Bin_27_1</strain>
    </source>
</reference>
<name>A0A5C7S907_THASP</name>
<dbReference type="AlphaFoldDB" id="A0A5C7S907"/>
<evidence type="ECO:0000313" key="3">
    <source>
        <dbReference type="EMBL" id="TXH80103.1"/>
    </source>
</evidence>
<dbReference type="RefSeq" id="WP_276661352.1">
    <property type="nucleotide sequence ID" value="NZ_SSFD01000322.1"/>
</dbReference>
<evidence type="ECO:0008006" key="5">
    <source>
        <dbReference type="Google" id="ProtNLM"/>
    </source>
</evidence>
<feature type="signal peptide" evidence="2">
    <location>
        <begin position="1"/>
        <end position="21"/>
    </location>
</feature>
<dbReference type="EMBL" id="SSFD01000322">
    <property type="protein sequence ID" value="TXH80103.1"/>
    <property type="molecule type" value="Genomic_DNA"/>
</dbReference>
<organism evidence="3 4">
    <name type="scientific">Thauera aminoaromatica</name>
    <dbReference type="NCBI Taxonomy" id="164330"/>
    <lineage>
        <taxon>Bacteria</taxon>
        <taxon>Pseudomonadati</taxon>
        <taxon>Pseudomonadota</taxon>
        <taxon>Betaproteobacteria</taxon>
        <taxon>Rhodocyclales</taxon>
        <taxon>Zoogloeaceae</taxon>
        <taxon>Thauera</taxon>
    </lineage>
</organism>
<evidence type="ECO:0000256" key="2">
    <source>
        <dbReference type="SAM" id="SignalP"/>
    </source>
</evidence>
<evidence type="ECO:0000313" key="4">
    <source>
        <dbReference type="Proteomes" id="UP000321192"/>
    </source>
</evidence>
<sequence>MRTRPLLSIAALALGCTTALASPAEGVIAPDIERGEREFEFAFGTERNRDGKPTNGLELSFGAGVTDRWATELGLEFEREPGDDMKYDGLEWENRFGLLIDEEAPVALSLLLGFERPRERAEGWSSTLGLLSETKIGRFLLNANLLLERSWDVRAEEDGDDAEHEDGDESEEEEEEENETHALGEDDDDEESGTVLGYQWQLLYRHSHSLYYGVQGMGEVGKWNDWAPHDDQEHKLGPAIFGRMKTAGGQRLNYDVGLLFGVTDGTPDYTLRFKLEYEL</sequence>
<dbReference type="Proteomes" id="UP000321192">
    <property type="component" value="Unassembled WGS sequence"/>
</dbReference>
<dbReference type="PROSITE" id="PS51257">
    <property type="entry name" value="PROKAR_LIPOPROTEIN"/>
    <property type="match status" value="1"/>
</dbReference>
<keyword evidence="2" id="KW-0732">Signal</keyword>
<proteinExistence type="predicted"/>
<feature type="chain" id="PRO_5023112157" description="Transporter" evidence="2">
    <location>
        <begin position="22"/>
        <end position="279"/>
    </location>
</feature>
<protein>
    <recommendedName>
        <fullName evidence="5">Transporter</fullName>
    </recommendedName>
</protein>
<comment type="caution">
    <text evidence="3">The sequence shown here is derived from an EMBL/GenBank/DDBJ whole genome shotgun (WGS) entry which is preliminary data.</text>
</comment>
<feature type="region of interest" description="Disordered" evidence="1">
    <location>
        <begin position="156"/>
        <end position="192"/>
    </location>
</feature>
<gene>
    <name evidence="3" type="ORF">E6Q80_19230</name>
</gene>
<evidence type="ECO:0000256" key="1">
    <source>
        <dbReference type="SAM" id="MobiDB-lite"/>
    </source>
</evidence>
<feature type="compositionally biased region" description="Acidic residues" evidence="1">
    <location>
        <begin position="157"/>
        <end position="178"/>
    </location>
</feature>
<accession>A0A5C7S907</accession>